<evidence type="ECO:0000313" key="3">
    <source>
        <dbReference type="Proteomes" id="UP000092582"/>
    </source>
</evidence>
<evidence type="ECO:0008006" key="4">
    <source>
        <dbReference type="Google" id="ProtNLM"/>
    </source>
</evidence>
<keyword evidence="3" id="KW-1185">Reference proteome</keyword>
<gene>
    <name evidence="2" type="ORF">PA27867_0631</name>
</gene>
<dbReference type="Proteomes" id="UP000092582">
    <property type="component" value="Chromosome 1"/>
</dbReference>
<dbReference type="RefSeq" id="WP_066593088.1">
    <property type="nucleotide sequence ID" value="NZ_CP016282.1"/>
</dbReference>
<name>A0A1B1BG99_9MICO</name>
<keyword evidence="1" id="KW-1133">Transmembrane helix</keyword>
<sequence length="782" mass="81537" precursor="true">MYRPDPERGAGVIRRPVTRNLVAILSVFALVLGLLTVGATTGQDSAEAASAGDFNPGNIISDAEFYNPGTMTANEIQGFLNSRVPNCRSGFVCLKDYSQATASQSAKSEGCAAYPGSGSESAATIIAKVAAACGINPQALLVLLEKETSLVSDTWPSSLQYRKAVGYGCPDTADCDANYYGFFNQLYNAAYQFKKYQANPGSRGYVAGRWNTIQWNPNSSCGSSNVYIENQATAGLYLYTPYRPNDAALNNLYGTGDGCSSYGNRNFWRLFTDWFGDTHSGSSIVRDTSSGGLFLISGTSKYPIPTMDVYYALANLGSYRDVPASYLAGYSTGTAASELVRNPLTGEIALVQANSRHRFSTCNQVSDWGYNCSTAIDLMPGQWAKLPSSGDVSAFVVQPGSSTVYYLNAATRFPVDEWAGVLRLNGGGAPWVGTIRNSAAERFPVGRVLATPATAVKSASSSDVFLIDGWGSRIRIPSMAILSEYGLNSIRTLSDNAINGYPRTGADLTIVANCNGTEGLVHGGAFSALNSNGTGIPVTGLDGTTCAAFAGGAAIASAAFVLTPGSPDVYLLTGGAARPVWGWNDVLRLNNGSAPVISALAGGTVQGLPQPGGVVAPYSLVKSNQDATVWVTDGLDKKLRLDSFGTSDALGLGSYRVVPDQLLNAYGTTGATLSRAVSCSGTTYVGLGGTLYSVSAGNPHGLPVVALGDACGLLNRSGGAPLDRVFLKSSTSSVVYYLAGGQRRAVNSWSDLVALNGGSVPQIFTVNPSEVSTLPDGGAATL</sequence>
<dbReference type="KEGG" id="cart:PA27867_0631"/>
<dbReference type="AlphaFoldDB" id="A0A1B1BG99"/>
<keyword evidence="1" id="KW-0472">Membrane</keyword>
<dbReference type="PATRIC" id="fig|670052.7.peg.659"/>
<organism evidence="2 3">
    <name type="scientific">Cryobacterium arcticum</name>
    <dbReference type="NCBI Taxonomy" id="670052"/>
    <lineage>
        <taxon>Bacteria</taxon>
        <taxon>Bacillati</taxon>
        <taxon>Actinomycetota</taxon>
        <taxon>Actinomycetes</taxon>
        <taxon>Micrococcales</taxon>
        <taxon>Microbacteriaceae</taxon>
        <taxon>Cryobacterium</taxon>
    </lineage>
</organism>
<proteinExistence type="predicted"/>
<protein>
    <recommendedName>
        <fullName evidence="4">Hemagglutinin</fullName>
    </recommendedName>
</protein>
<accession>A0A1B1BG99</accession>
<feature type="transmembrane region" description="Helical" evidence="1">
    <location>
        <begin position="21"/>
        <end position="40"/>
    </location>
</feature>
<dbReference type="STRING" id="670052.PA27867_0631"/>
<evidence type="ECO:0000313" key="2">
    <source>
        <dbReference type="EMBL" id="ANP71600.1"/>
    </source>
</evidence>
<dbReference type="EMBL" id="CP016282">
    <property type="protein sequence ID" value="ANP71600.1"/>
    <property type="molecule type" value="Genomic_DNA"/>
</dbReference>
<reference evidence="2 3" key="1">
    <citation type="submission" date="2016-06" db="EMBL/GenBank/DDBJ databases">
        <title>Genome sequencing of Cryobacterium arcticum PAMC 27867.</title>
        <authorList>
            <person name="Lee J."/>
            <person name="Kim O.-S."/>
        </authorList>
    </citation>
    <scope>NUCLEOTIDE SEQUENCE [LARGE SCALE GENOMIC DNA]</scope>
    <source>
        <strain evidence="2 3">PAMC 27867</strain>
    </source>
</reference>
<keyword evidence="1" id="KW-0812">Transmembrane</keyword>
<evidence type="ECO:0000256" key="1">
    <source>
        <dbReference type="SAM" id="Phobius"/>
    </source>
</evidence>
<dbReference type="OrthoDB" id="9764271at2"/>